<dbReference type="Pfam" id="PF09278">
    <property type="entry name" value="MerR-DNA-bind"/>
    <property type="match status" value="1"/>
</dbReference>
<feature type="compositionally biased region" description="Basic and acidic residues" evidence="8">
    <location>
        <begin position="22"/>
        <end position="33"/>
    </location>
</feature>
<keyword evidence="7" id="KW-0804">Transcription</keyword>
<dbReference type="Pfam" id="PF00376">
    <property type="entry name" value="MerR"/>
    <property type="match status" value="1"/>
</dbReference>
<accession>A0A7C8BPY4</accession>
<keyword evidence="11" id="KW-1185">Reference proteome</keyword>
<feature type="compositionally biased region" description="Low complexity" evidence="8">
    <location>
        <begin position="34"/>
        <end position="44"/>
    </location>
</feature>
<dbReference type="GO" id="GO:0046872">
    <property type="term" value="F:metal ion binding"/>
    <property type="evidence" value="ECO:0007669"/>
    <property type="project" value="UniProtKB-KW"/>
</dbReference>
<dbReference type="PROSITE" id="PS00552">
    <property type="entry name" value="HTH_MERR_1"/>
    <property type="match status" value="1"/>
</dbReference>
<proteinExistence type="predicted"/>
<evidence type="ECO:0000259" key="9">
    <source>
        <dbReference type="PROSITE" id="PS50937"/>
    </source>
</evidence>
<dbReference type="GO" id="GO:0051537">
    <property type="term" value="F:2 iron, 2 sulfur cluster binding"/>
    <property type="evidence" value="ECO:0007669"/>
    <property type="project" value="UniProtKB-KW"/>
</dbReference>
<keyword evidence="5" id="KW-0805">Transcription regulation</keyword>
<dbReference type="GO" id="GO:0006979">
    <property type="term" value="P:response to oxidative stress"/>
    <property type="evidence" value="ECO:0007669"/>
    <property type="project" value="InterPro"/>
</dbReference>
<evidence type="ECO:0000256" key="3">
    <source>
        <dbReference type="ARBA" id="ARBA00023004"/>
    </source>
</evidence>
<dbReference type="GO" id="GO:0003700">
    <property type="term" value="F:DNA-binding transcription factor activity"/>
    <property type="evidence" value="ECO:0007669"/>
    <property type="project" value="InterPro"/>
</dbReference>
<dbReference type="PANTHER" id="PTHR30204">
    <property type="entry name" value="REDOX-CYCLING DRUG-SENSING TRANSCRIPTIONAL ACTIVATOR SOXR"/>
    <property type="match status" value="1"/>
</dbReference>
<evidence type="ECO:0000313" key="10">
    <source>
        <dbReference type="EMBL" id="KAB1632365.1"/>
    </source>
</evidence>
<keyword evidence="3" id="KW-0408">Iron</keyword>
<gene>
    <name evidence="10" type="primary">soxR</name>
    <name evidence="10" type="ORF">F8O02_04990</name>
</gene>
<protein>
    <submittedName>
        <fullName evidence="10">Redox-sensitive transcriptional activator SoxR</fullName>
    </submittedName>
</protein>
<keyword evidence="1" id="KW-0001">2Fe-2S</keyword>
<dbReference type="InterPro" id="IPR009061">
    <property type="entry name" value="DNA-bd_dom_put_sf"/>
</dbReference>
<dbReference type="OrthoDB" id="9802944at2"/>
<dbReference type="InterPro" id="IPR015358">
    <property type="entry name" value="Tscrpt_reg_MerR_DNA-bd"/>
</dbReference>
<evidence type="ECO:0000256" key="6">
    <source>
        <dbReference type="ARBA" id="ARBA00023125"/>
    </source>
</evidence>
<dbReference type="PROSITE" id="PS50937">
    <property type="entry name" value="HTH_MERR_2"/>
    <property type="match status" value="1"/>
</dbReference>
<dbReference type="EMBL" id="WBKA01000003">
    <property type="protein sequence ID" value="KAB1632365.1"/>
    <property type="molecule type" value="Genomic_DNA"/>
</dbReference>
<dbReference type="AlphaFoldDB" id="A0A7C8BPY4"/>
<dbReference type="InterPro" id="IPR000551">
    <property type="entry name" value="MerR-type_HTH_dom"/>
</dbReference>
<dbReference type="CDD" id="cd01110">
    <property type="entry name" value="HTH_SoxR"/>
    <property type="match status" value="1"/>
</dbReference>
<evidence type="ECO:0000256" key="2">
    <source>
        <dbReference type="ARBA" id="ARBA00022723"/>
    </source>
</evidence>
<sequence length="204" mass="21897">MPVEHGREDAAEGRGQSQTVADGDRTGDARDSDSAASAGNAAGDAADDSAREDVAAGPDRLLAVGEVSRRTGVAVSALHYYERIGLIHAERTAGNQRRYPRHMIRRISIVSVARRLGIPLSDVADALRDVPMDRPPTEADWRRASTRWKAALEARRMELERLENALVGCIGCGCLSMRACRLLNPDDRLGAAGPGPHRLLGDVG</sequence>
<name>A0A7C8BPY4_9MICO</name>
<evidence type="ECO:0000256" key="8">
    <source>
        <dbReference type="SAM" id="MobiDB-lite"/>
    </source>
</evidence>
<evidence type="ECO:0000256" key="7">
    <source>
        <dbReference type="ARBA" id="ARBA00023163"/>
    </source>
</evidence>
<feature type="domain" description="HTH merR-type" evidence="9">
    <location>
        <begin position="61"/>
        <end position="129"/>
    </location>
</feature>
<feature type="compositionally biased region" description="Basic and acidic residues" evidence="8">
    <location>
        <begin position="1"/>
        <end position="12"/>
    </location>
</feature>
<feature type="region of interest" description="Disordered" evidence="8">
    <location>
        <begin position="1"/>
        <end position="52"/>
    </location>
</feature>
<dbReference type="GO" id="GO:0003677">
    <property type="term" value="F:DNA binding"/>
    <property type="evidence" value="ECO:0007669"/>
    <property type="project" value="UniProtKB-KW"/>
</dbReference>
<reference evidence="10 11" key="1">
    <citation type="submission" date="2019-09" db="EMBL/GenBank/DDBJ databases">
        <title>Phylogeny of genus Pseudoclavibacter and closely related genus.</title>
        <authorList>
            <person name="Li Y."/>
        </authorList>
    </citation>
    <scope>NUCLEOTIDE SEQUENCE [LARGE SCALE GENOMIC DNA]</scope>
    <source>
        <strain evidence="10 11">JCM 16921</strain>
    </source>
</reference>
<keyword evidence="6" id="KW-0238">DNA-binding</keyword>
<evidence type="ECO:0000256" key="4">
    <source>
        <dbReference type="ARBA" id="ARBA00023014"/>
    </source>
</evidence>
<keyword evidence="4" id="KW-0411">Iron-sulfur</keyword>
<dbReference type="PANTHER" id="PTHR30204:SF0">
    <property type="entry name" value="REDOX-SENSITIVE TRANSCRIPTIONAL ACTIVATOR SOXR"/>
    <property type="match status" value="1"/>
</dbReference>
<organism evidence="10 11">
    <name type="scientific">Pseudoclavibacter caeni</name>
    <dbReference type="NCBI Taxonomy" id="908846"/>
    <lineage>
        <taxon>Bacteria</taxon>
        <taxon>Bacillati</taxon>
        <taxon>Actinomycetota</taxon>
        <taxon>Actinomycetes</taxon>
        <taxon>Micrococcales</taxon>
        <taxon>Microbacteriaceae</taxon>
        <taxon>Pseudoclavibacter</taxon>
    </lineage>
</organism>
<dbReference type="Gene3D" id="1.10.1660.10">
    <property type="match status" value="1"/>
</dbReference>
<dbReference type="PRINTS" id="PR00040">
    <property type="entry name" value="HTHMERR"/>
</dbReference>
<evidence type="ECO:0000313" key="11">
    <source>
        <dbReference type="Proteomes" id="UP000481339"/>
    </source>
</evidence>
<dbReference type="Proteomes" id="UP000481339">
    <property type="component" value="Unassembled WGS sequence"/>
</dbReference>
<dbReference type="InterPro" id="IPR047057">
    <property type="entry name" value="MerR_fam"/>
</dbReference>
<dbReference type="NCBIfam" id="TIGR01950">
    <property type="entry name" value="SoxR"/>
    <property type="match status" value="1"/>
</dbReference>
<dbReference type="InterPro" id="IPR010211">
    <property type="entry name" value="Redox-sen_tscrpt-act_SoxR"/>
</dbReference>
<evidence type="ECO:0000256" key="5">
    <source>
        <dbReference type="ARBA" id="ARBA00023015"/>
    </source>
</evidence>
<evidence type="ECO:0000256" key="1">
    <source>
        <dbReference type="ARBA" id="ARBA00022714"/>
    </source>
</evidence>
<comment type="caution">
    <text evidence="10">The sequence shown here is derived from an EMBL/GenBank/DDBJ whole genome shotgun (WGS) entry which is preliminary data.</text>
</comment>
<dbReference type="SUPFAM" id="SSF46955">
    <property type="entry name" value="Putative DNA-binding domain"/>
    <property type="match status" value="1"/>
</dbReference>
<dbReference type="SMART" id="SM00422">
    <property type="entry name" value="HTH_MERR"/>
    <property type="match status" value="1"/>
</dbReference>
<keyword evidence="2" id="KW-0479">Metal-binding</keyword>